<feature type="domain" description="MACPF" evidence="1">
    <location>
        <begin position="1"/>
        <end position="201"/>
    </location>
</feature>
<accession>A0ABP1S9E9</accession>
<dbReference type="InterPro" id="IPR020864">
    <property type="entry name" value="MACPF"/>
</dbReference>
<sequence length="201" mass="22550">MSIGGNLNIFTGFQNKIDNRFFVKDTSCSKYICSFVASRIYKLFGFDLNENASLSPSFIQHVNNLSAFDESNYENVELWTKFFNDYGTHVVNSAIVGGRIHINVRSPSNISVESFKDKLFQTVEFAENVDSLISAEKIDPKGLLPSGVTYSLEFHGGSLSYHTTNLAGPKNTYNVEGAIAYKQSFCSVMICCDNMFLDYRM</sequence>
<comment type="caution">
    <text evidence="2">The sequence shown here is derived from an EMBL/GenBank/DDBJ whole genome shotgun (WGS) entry which is preliminary data.</text>
</comment>
<organism evidence="2 3">
    <name type="scientific">Orchesella dallaii</name>
    <dbReference type="NCBI Taxonomy" id="48710"/>
    <lineage>
        <taxon>Eukaryota</taxon>
        <taxon>Metazoa</taxon>
        <taxon>Ecdysozoa</taxon>
        <taxon>Arthropoda</taxon>
        <taxon>Hexapoda</taxon>
        <taxon>Collembola</taxon>
        <taxon>Entomobryomorpha</taxon>
        <taxon>Entomobryoidea</taxon>
        <taxon>Orchesellidae</taxon>
        <taxon>Orchesellinae</taxon>
        <taxon>Orchesella</taxon>
    </lineage>
</organism>
<evidence type="ECO:0000313" key="2">
    <source>
        <dbReference type="EMBL" id="CAL8147688.1"/>
    </source>
</evidence>
<dbReference type="Proteomes" id="UP001642540">
    <property type="component" value="Unassembled WGS sequence"/>
</dbReference>
<protein>
    <recommendedName>
        <fullName evidence="1">MACPF domain-containing protein</fullName>
    </recommendedName>
</protein>
<evidence type="ECO:0000313" key="3">
    <source>
        <dbReference type="Proteomes" id="UP001642540"/>
    </source>
</evidence>
<evidence type="ECO:0000259" key="1">
    <source>
        <dbReference type="PROSITE" id="PS51412"/>
    </source>
</evidence>
<dbReference type="PROSITE" id="PS51412">
    <property type="entry name" value="MACPF_2"/>
    <property type="match status" value="1"/>
</dbReference>
<reference evidence="2 3" key="1">
    <citation type="submission" date="2024-08" db="EMBL/GenBank/DDBJ databases">
        <authorList>
            <person name="Cucini C."/>
            <person name="Frati F."/>
        </authorList>
    </citation>
    <scope>NUCLEOTIDE SEQUENCE [LARGE SCALE GENOMIC DNA]</scope>
</reference>
<gene>
    <name evidence="2" type="ORF">ODALV1_LOCUS31206</name>
</gene>
<proteinExistence type="predicted"/>
<keyword evidence="3" id="KW-1185">Reference proteome</keyword>
<dbReference type="EMBL" id="CAXLJM020000166">
    <property type="protein sequence ID" value="CAL8147688.1"/>
    <property type="molecule type" value="Genomic_DNA"/>
</dbReference>
<name>A0ABP1S9E9_9HEXA</name>
<dbReference type="Pfam" id="PF01823">
    <property type="entry name" value="MACPF"/>
    <property type="match status" value="1"/>
</dbReference>